<reference evidence="1 2" key="1">
    <citation type="submission" date="2021-03" db="EMBL/GenBank/DDBJ databases">
        <title>Genomic Encyclopedia of Type Strains, Phase IV (KMG-IV): sequencing the most valuable type-strain genomes for metagenomic binning, comparative biology and taxonomic classification.</title>
        <authorList>
            <person name="Goeker M."/>
        </authorList>
    </citation>
    <scope>NUCLEOTIDE SEQUENCE [LARGE SCALE GENOMIC DNA]</scope>
    <source>
        <strain evidence="1 2">DSM 14349</strain>
    </source>
</reference>
<name>A0ABS4FSB4_9BACL</name>
<protein>
    <recommendedName>
        <fullName evidence="3">YgiT-type zinc finger domain-containing protein</fullName>
    </recommendedName>
</protein>
<keyword evidence="2" id="KW-1185">Reference proteome</keyword>
<evidence type="ECO:0000313" key="1">
    <source>
        <dbReference type="EMBL" id="MBP1905218.1"/>
    </source>
</evidence>
<dbReference type="Proteomes" id="UP001519272">
    <property type="component" value="Unassembled WGS sequence"/>
</dbReference>
<gene>
    <name evidence="1" type="ORF">J2Z32_001846</name>
</gene>
<evidence type="ECO:0000313" key="2">
    <source>
        <dbReference type="Proteomes" id="UP001519272"/>
    </source>
</evidence>
<sequence length="131" mass="15454">MIGTKGTMKHYHTKVHNVPLLFCPVCQRVEVHYKVEHEYEILAEYSHDDGITDIDFEDFVLEHEILVFDNCVNVEGEDPLEIVQTQIDMSLDLMTMAKALQDLKWEYQLKRRLAVMSLKKDKLMQKKTRDN</sequence>
<organism evidence="1 2">
    <name type="scientific">Paenibacillus turicensis</name>
    <dbReference type="NCBI Taxonomy" id="160487"/>
    <lineage>
        <taxon>Bacteria</taxon>
        <taxon>Bacillati</taxon>
        <taxon>Bacillota</taxon>
        <taxon>Bacilli</taxon>
        <taxon>Bacillales</taxon>
        <taxon>Paenibacillaceae</taxon>
        <taxon>Paenibacillus</taxon>
    </lineage>
</organism>
<evidence type="ECO:0008006" key="3">
    <source>
        <dbReference type="Google" id="ProtNLM"/>
    </source>
</evidence>
<accession>A0ABS4FSB4</accession>
<dbReference type="EMBL" id="JAGGKG010000007">
    <property type="protein sequence ID" value="MBP1905218.1"/>
    <property type="molecule type" value="Genomic_DNA"/>
</dbReference>
<proteinExistence type="predicted"/>
<comment type="caution">
    <text evidence="1">The sequence shown here is derived from an EMBL/GenBank/DDBJ whole genome shotgun (WGS) entry which is preliminary data.</text>
</comment>